<dbReference type="GeneID" id="81356784"/>
<dbReference type="GO" id="GO:0006281">
    <property type="term" value="P:DNA repair"/>
    <property type="evidence" value="ECO:0007669"/>
    <property type="project" value="InterPro"/>
</dbReference>
<evidence type="ECO:0008006" key="3">
    <source>
        <dbReference type="Google" id="ProtNLM"/>
    </source>
</evidence>
<gene>
    <name evidence="1" type="ORF">N7532_005311</name>
</gene>
<comment type="caution">
    <text evidence="1">The sequence shown here is derived from an EMBL/GenBank/DDBJ whole genome shotgun (WGS) entry which is preliminary data.</text>
</comment>
<protein>
    <recommendedName>
        <fullName evidence="3">HhH-GPD domain-containing protein</fullName>
    </recommendedName>
</protein>
<dbReference type="InterPro" id="IPR011257">
    <property type="entry name" value="DNA_glycosylase"/>
</dbReference>
<reference evidence="1" key="2">
    <citation type="journal article" date="2023" name="IMA Fungus">
        <title>Comparative genomic study of the Penicillium genus elucidates a diverse pangenome and 15 lateral gene transfer events.</title>
        <authorList>
            <person name="Petersen C."/>
            <person name="Sorensen T."/>
            <person name="Nielsen M.R."/>
            <person name="Sondergaard T.E."/>
            <person name="Sorensen J.L."/>
            <person name="Fitzpatrick D.A."/>
            <person name="Frisvad J.C."/>
            <person name="Nielsen K.L."/>
        </authorList>
    </citation>
    <scope>NUCLEOTIDE SEQUENCE</scope>
    <source>
        <strain evidence="1">IBT 30761</strain>
    </source>
</reference>
<evidence type="ECO:0000313" key="2">
    <source>
        <dbReference type="Proteomes" id="UP001149074"/>
    </source>
</evidence>
<dbReference type="RefSeq" id="XP_056473964.1">
    <property type="nucleotide sequence ID" value="XM_056617805.1"/>
</dbReference>
<sequence length="225" mass="25187">MPRNKSSDISARIQTVINEYGHGPLGKTPMAGREPVPWPLKASPEVILAMVLDAMIKSRPISHDLSQRTINHLIEVGYHDIDKLHASTWEERTVVLREGGYNRYREQAATNLGNLADFVVKEYDGDLNNLLEAAGGKRDKIEILMKEIKGIGDLTVELFFNNVQAVWPSIAPFVDSRSLKTAGDVGIGSDIEAIYVALQRDPEQMSWFANGLSTIRLEKRQQDIY</sequence>
<dbReference type="OrthoDB" id="4676at2759"/>
<accession>A0A9W9K9V0</accession>
<organism evidence="1 2">
    <name type="scientific">Penicillium argentinense</name>
    <dbReference type="NCBI Taxonomy" id="1131581"/>
    <lineage>
        <taxon>Eukaryota</taxon>
        <taxon>Fungi</taxon>
        <taxon>Dikarya</taxon>
        <taxon>Ascomycota</taxon>
        <taxon>Pezizomycotina</taxon>
        <taxon>Eurotiomycetes</taxon>
        <taxon>Eurotiomycetidae</taxon>
        <taxon>Eurotiales</taxon>
        <taxon>Aspergillaceae</taxon>
        <taxon>Penicillium</taxon>
    </lineage>
</organism>
<dbReference type="EMBL" id="JAPQKI010000005">
    <property type="protein sequence ID" value="KAJ5098310.1"/>
    <property type="molecule type" value="Genomic_DNA"/>
</dbReference>
<dbReference type="AlphaFoldDB" id="A0A9W9K9V0"/>
<reference evidence="1" key="1">
    <citation type="submission" date="2022-11" db="EMBL/GenBank/DDBJ databases">
        <authorList>
            <person name="Petersen C."/>
        </authorList>
    </citation>
    <scope>NUCLEOTIDE SEQUENCE</scope>
    <source>
        <strain evidence="1">IBT 30761</strain>
    </source>
</reference>
<evidence type="ECO:0000313" key="1">
    <source>
        <dbReference type="EMBL" id="KAJ5098310.1"/>
    </source>
</evidence>
<name>A0A9W9K9V0_9EURO</name>
<dbReference type="Proteomes" id="UP001149074">
    <property type="component" value="Unassembled WGS sequence"/>
</dbReference>
<proteinExistence type="predicted"/>
<dbReference type="SUPFAM" id="SSF48150">
    <property type="entry name" value="DNA-glycosylase"/>
    <property type="match status" value="1"/>
</dbReference>
<dbReference type="GO" id="GO:0003824">
    <property type="term" value="F:catalytic activity"/>
    <property type="evidence" value="ECO:0007669"/>
    <property type="project" value="InterPro"/>
</dbReference>
<keyword evidence="2" id="KW-1185">Reference proteome</keyword>